<feature type="region of interest" description="Disordered" evidence="1">
    <location>
        <begin position="317"/>
        <end position="347"/>
    </location>
</feature>
<dbReference type="OrthoDB" id="3515662at2"/>
<gene>
    <name evidence="2" type="ORF">C1I95_25755</name>
</gene>
<evidence type="ECO:0000313" key="3">
    <source>
        <dbReference type="Proteomes" id="UP000248924"/>
    </source>
</evidence>
<dbReference type="Proteomes" id="UP000248924">
    <property type="component" value="Unassembled WGS sequence"/>
</dbReference>
<accession>A0A2W2DKJ4</accession>
<comment type="caution">
    <text evidence="2">The sequence shown here is derived from an EMBL/GenBank/DDBJ whole genome shotgun (WGS) entry which is preliminary data.</text>
</comment>
<proteinExistence type="predicted"/>
<dbReference type="InterPro" id="IPR043991">
    <property type="entry name" value="Gp3-like"/>
</dbReference>
<name>A0A2W2DKJ4_9ACTN</name>
<dbReference type="Pfam" id="PF18897">
    <property type="entry name" value="Gp3-like"/>
    <property type="match status" value="1"/>
</dbReference>
<evidence type="ECO:0000313" key="2">
    <source>
        <dbReference type="EMBL" id="PZG12456.1"/>
    </source>
</evidence>
<sequence length="406" mass="44073">MPIKELQRRLTQVGVIRLGQQLMSKNNKPYPSKLETLRFTSPSKAIVEAAAAQFGGTVQPWTPPVGGPQFEVITDAREIRVLVPPQQIDPNYELWGNGFRSRMCDGETERISQKGCLCAPVRVAAEAAGRNLKPGEVCKPTTRMSLMVADIPSLGVFKLESHGWNAAAELPGLAEAVANAPRPIPALLEVQRREKKLFHPNKPANEQIESRVYMVPVVHYNIMTPAQAFSGQIGAAIAAAQRRELVAAQLAAIEAGPAADGPAGDGDKLTPADVVRLAPYTKTLDQLQALWKDAHKDKALTDDTVAVLKARAAELEMARQQPAQPSEEPAEGAPTAEAVEAVSGEVESEPDKNALWVQIQGIAGSRRWNAEALEKRIYDRFKRTSDEMTGWDMAAFISAVAKGEIQ</sequence>
<evidence type="ECO:0000256" key="1">
    <source>
        <dbReference type="SAM" id="MobiDB-lite"/>
    </source>
</evidence>
<dbReference type="EMBL" id="POTY01000207">
    <property type="protein sequence ID" value="PZG12456.1"/>
    <property type="molecule type" value="Genomic_DNA"/>
</dbReference>
<reference evidence="2 3" key="1">
    <citation type="submission" date="2018-01" db="EMBL/GenBank/DDBJ databases">
        <title>Draft genome sequence of Jishengella sp. NA12.</title>
        <authorList>
            <person name="Sahin N."/>
            <person name="Ay H."/>
            <person name="Saygin H."/>
        </authorList>
    </citation>
    <scope>NUCLEOTIDE SEQUENCE [LARGE SCALE GENOMIC DNA]</scope>
    <source>
        <strain evidence="2 3">NA12</strain>
    </source>
</reference>
<feature type="compositionally biased region" description="Low complexity" evidence="1">
    <location>
        <begin position="331"/>
        <end position="345"/>
    </location>
</feature>
<protein>
    <submittedName>
        <fullName evidence="2">Uncharacterized protein</fullName>
    </submittedName>
</protein>
<keyword evidence="3" id="KW-1185">Reference proteome</keyword>
<dbReference type="RefSeq" id="WP_111217494.1">
    <property type="nucleotide sequence ID" value="NZ_POTY01000207.1"/>
</dbReference>
<dbReference type="AlphaFoldDB" id="A0A2W2DKJ4"/>
<organism evidence="2 3">
    <name type="scientific">Micromonospora craterilacus</name>
    <dbReference type="NCBI Taxonomy" id="1655439"/>
    <lineage>
        <taxon>Bacteria</taxon>
        <taxon>Bacillati</taxon>
        <taxon>Actinomycetota</taxon>
        <taxon>Actinomycetes</taxon>
        <taxon>Micromonosporales</taxon>
        <taxon>Micromonosporaceae</taxon>
        <taxon>Micromonospora</taxon>
    </lineage>
</organism>